<reference evidence="4" key="1">
    <citation type="journal article" date="2019" name="Int. J. Syst. Evol. Microbiol.">
        <title>The Global Catalogue of Microorganisms (GCM) 10K type strain sequencing project: providing services to taxonomists for standard genome sequencing and annotation.</title>
        <authorList>
            <consortium name="The Broad Institute Genomics Platform"/>
            <consortium name="The Broad Institute Genome Sequencing Center for Infectious Disease"/>
            <person name="Wu L."/>
            <person name="Ma J."/>
        </authorList>
    </citation>
    <scope>NUCLEOTIDE SEQUENCE [LARGE SCALE GENOMIC DNA]</scope>
    <source>
        <strain evidence="4">CGMCC 4.1467</strain>
    </source>
</reference>
<feature type="non-terminal residue" evidence="3">
    <location>
        <position position="275"/>
    </location>
</feature>
<feature type="domain" description="Transposase IS200-like" evidence="2">
    <location>
        <begin position="1"/>
        <end position="109"/>
    </location>
</feature>
<proteinExistence type="predicted"/>
<gene>
    <name evidence="3" type="ORF">ACFQY0_21210</name>
</gene>
<organism evidence="3 4">
    <name type="scientific">Haloferula chungangensis</name>
    <dbReference type="NCBI Taxonomy" id="1048331"/>
    <lineage>
        <taxon>Bacteria</taxon>
        <taxon>Pseudomonadati</taxon>
        <taxon>Verrucomicrobiota</taxon>
        <taxon>Verrucomicrobiia</taxon>
        <taxon>Verrucomicrobiales</taxon>
        <taxon>Verrucomicrobiaceae</taxon>
        <taxon>Haloferula</taxon>
    </lineage>
</organism>
<dbReference type="Gene3D" id="3.30.70.1290">
    <property type="entry name" value="Transposase IS200-like"/>
    <property type="match status" value="1"/>
</dbReference>
<dbReference type="InterPro" id="IPR002686">
    <property type="entry name" value="Transposase_17"/>
</dbReference>
<dbReference type="RefSeq" id="WP_379717045.1">
    <property type="nucleotide sequence ID" value="NZ_JBHTBS010000060.1"/>
</dbReference>
<dbReference type="SUPFAM" id="SSF143422">
    <property type="entry name" value="Transposase IS200-like"/>
    <property type="match status" value="1"/>
</dbReference>
<protein>
    <submittedName>
        <fullName evidence="3">Transposase</fullName>
    </submittedName>
</protein>
<keyword evidence="4" id="KW-1185">Reference proteome</keyword>
<name>A0ABW2LEH3_9BACT</name>
<dbReference type="Pfam" id="PF01797">
    <property type="entry name" value="Y1_Tnp"/>
    <property type="match status" value="1"/>
</dbReference>
<comment type="caution">
    <text evidence="3">The sequence shown here is derived from an EMBL/GenBank/DDBJ whole genome shotgun (WGS) entry which is preliminary data.</text>
</comment>
<accession>A0ABW2LEH3</accession>
<sequence>MARGNRREKIFDDDDDRRFFLATLSEACAMTGWRVHAWVLMGNHYHLFIETPEANLVAGMSWLQNTVTRRYNVRHRAWGRLFGDRYKAIVVDGEDAYRYRTLVDYIHLNPVRARLVKPKKGQSVMDYAWSSVAGGWALPPGKRPKWLAAEDGMKRFDLPDTVAGRRRLVERLDRCAVEEDFKKCGVPEIPEEVDARCSHLRRGWYWGSQEFAEKLRGISEELINQKKRSSRAYRKTPQVTSHGEEQAKRWLKEGLHAAGMVPKELPQLKGSDPRK</sequence>
<feature type="region of interest" description="Disordered" evidence="1">
    <location>
        <begin position="227"/>
        <end position="246"/>
    </location>
</feature>
<dbReference type="EMBL" id="JBHTBS010000060">
    <property type="protein sequence ID" value="MFC7339718.1"/>
    <property type="molecule type" value="Genomic_DNA"/>
</dbReference>
<evidence type="ECO:0000256" key="1">
    <source>
        <dbReference type="SAM" id="MobiDB-lite"/>
    </source>
</evidence>
<dbReference type="Proteomes" id="UP001596472">
    <property type="component" value="Unassembled WGS sequence"/>
</dbReference>
<dbReference type="PANTHER" id="PTHR34322">
    <property type="entry name" value="TRANSPOSASE, Y1_TNP DOMAIN-CONTAINING"/>
    <property type="match status" value="1"/>
</dbReference>
<dbReference type="PANTHER" id="PTHR34322:SF2">
    <property type="entry name" value="TRANSPOSASE IS200-LIKE DOMAIN-CONTAINING PROTEIN"/>
    <property type="match status" value="1"/>
</dbReference>
<evidence type="ECO:0000259" key="2">
    <source>
        <dbReference type="SMART" id="SM01321"/>
    </source>
</evidence>
<evidence type="ECO:0000313" key="4">
    <source>
        <dbReference type="Proteomes" id="UP001596472"/>
    </source>
</evidence>
<dbReference type="SMART" id="SM01321">
    <property type="entry name" value="Y1_Tnp"/>
    <property type="match status" value="1"/>
</dbReference>
<evidence type="ECO:0000313" key="3">
    <source>
        <dbReference type="EMBL" id="MFC7339718.1"/>
    </source>
</evidence>
<dbReference type="InterPro" id="IPR036515">
    <property type="entry name" value="Transposase_17_sf"/>
</dbReference>